<dbReference type="SMART" id="SM00220">
    <property type="entry name" value="S_TKc"/>
    <property type="match status" value="1"/>
</dbReference>
<accession>A0A6G0HZM4</accession>
<evidence type="ECO:0000256" key="3">
    <source>
        <dbReference type="ARBA" id="ARBA00022741"/>
    </source>
</evidence>
<feature type="compositionally biased region" description="Low complexity" evidence="7">
    <location>
        <begin position="453"/>
        <end position="473"/>
    </location>
</feature>
<dbReference type="GO" id="GO:0007224">
    <property type="term" value="P:smoothened signaling pathway"/>
    <property type="evidence" value="ECO:0007669"/>
    <property type="project" value="TreeGrafter"/>
</dbReference>
<evidence type="ECO:0000256" key="6">
    <source>
        <dbReference type="PROSITE-ProRule" id="PRU10141"/>
    </source>
</evidence>
<dbReference type="GO" id="GO:0045944">
    <property type="term" value="P:positive regulation of transcription by RNA polymerase II"/>
    <property type="evidence" value="ECO:0007669"/>
    <property type="project" value="TreeGrafter"/>
</dbReference>
<dbReference type="PROSITE" id="PS00107">
    <property type="entry name" value="PROTEIN_KINASE_ATP"/>
    <property type="match status" value="1"/>
</dbReference>
<dbReference type="PANTHER" id="PTHR24058:SF53">
    <property type="entry name" value="HOMEODOMAIN-INTERACTING PROTEIN KINASE 2"/>
    <property type="match status" value="1"/>
</dbReference>
<keyword evidence="2" id="KW-0808">Transferase</keyword>
<dbReference type="GO" id="GO:0005737">
    <property type="term" value="C:cytoplasm"/>
    <property type="evidence" value="ECO:0007669"/>
    <property type="project" value="TreeGrafter"/>
</dbReference>
<dbReference type="EMBL" id="REGW02000017">
    <property type="protein sequence ID" value="KAE8284537.1"/>
    <property type="molecule type" value="Genomic_DNA"/>
</dbReference>
<comment type="caution">
    <text evidence="9">The sequence shown here is derived from an EMBL/GenBank/DDBJ whole genome shotgun (WGS) entry which is preliminary data.</text>
</comment>
<evidence type="ECO:0000256" key="1">
    <source>
        <dbReference type="ARBA" id="ARBA00022527"/>
    </source>
</evidence>
<keyword evidence="3 6" id="KW-0547">Nucleotide-binding</keyword>
<feature type="region of interest" description="Disordered" evidence="7">
    <location>
        <begin position="404"/>
        <end position="542"/>
    </location>
</feature>
<evidence type="ECO:0000313" key="10">
    <source>
        <dbReference type="Proteomes" id="UP000424527"/>
    </source>
</evidence>
<feature type="domain" description="Protein kinase" evidence="8">
    <location>
        <begin position="30"/>
        <end position="353"/>
    </location>
</feature>
<keyword evidence="5 6" id="KW-0067">ATP-binding</keyword>
<dbReference type="Pfam" id="PF00069">
    <property type="entry name" value="Pkinase"/>
    <property type="match status" value="1"/>
</dbReference>
<dbReference type="Proteomes" id="UP000424527">
    <property type="component" value="Unassembled WGS sequence"/>
</dbReference>
<dbReference type="GO" id="GO:0003713">
    <property type="term" value="F:transcription coactivator activity"/>
    <property type="evidence" value="ECO:0007669"/>
    <property type="project" value="TreeGrafter"/>
</dbReference>
<evidence type="ECO:0000256" key="4">
    <source>
        <dbReference type="ARBA" id="ARBA00022777"/>
    </source>
</evidence>
<dbReference type="GO" id="GO:0004713">
    <property type="term" value="F:protein tyrosine kinase activity"/>
    <property type="evidence" value="ECO:0007669"/>
    <property type="project" value="TreeGrafter"/>
</dbReference>
<dbReference type="PROSITE" id="PS50011">
    <property type="entry name" value="PROTEIN_KINASE_DOM"/>
    <property type="match status" value="1"/>
</dbReference>
<dbReference type="PANTHER" id="PTHR24058">
    <property type="entry name" value="DUAL SPECIFICITY PROTEIN KINASE"/>
    <property type="match status" value="1"/>
</dbReference>
<dbReference type="GO" id="GO:0003714">
    <property type="term" value="F:transcription corepressor activity"/>
    <property type="evidence" value="ECO:0007669"/>
    <property type="project" value="TreeGrafter"/>
</dbReference>
<dbReference type="GO" id="GO:0004674">
    <property type="term" value="F:protein serine/threonine kinase activity"/>
    <property type="evidence" value="ECO:0007669"/>
    <property type="project" value="UniProtKB-KW"/>
</dbReference>
<dbReference type="InterPro" id="IPR011009">
    <property type="entry name" value="Kinase-like_dom_sf"/>
</dbReference>
<keyword evidence="9" id="KW-0371">Homeobox</keyword>
<dbReference type="GO" id="GO:0016605">
    <property type="term" value="C:PML body"/>
    <property type="evidence" value="ECO:0007669"/>
    <property type="project" value="TreeGrafter"/>
</dbReference>
<name>A0A6G0HZM4_LARCR</name>
<protein>
    <submittedName>
        <fullName evidence="9">Homeodomain-interacting protein kinase 1</fullName>
    </submittedName>
</protein>
<feature type="binding site" evidence="6">
    <location>
        <position position="59"/>
    </location>
    <ligand>
        <name>ATP</name>
        <dbReference type="ChEBI" id="CHEBI:30616"/>
    </ligand>
</feature>
<dbReference type="GO" id="GO:0046332">
    <property type="term" value="F:SMAD binding"/>
    <property type="evidence" value="ECO:0007669"/>
    <property type="project" value="TreeGrafter"/>
</dbReference>
<dbReference type="GO" id="GO:0003677">
    <property type="term" value="F:DNA binding"/>
    <property type="evidence" value="ECO:0007669"/>
    <property type="project" value="UniProtKB-KW"/>
</dbReference>
<evidence type="ECO:0000256" key="7">
    <source>
        <dbReference type="SAM" id="MobiDB-lite"/>
    </source>
</evidence>
<evidence type="ECO:0000313" key="9">
    <source>
        <dbReference type="EMBL" id="KAE8284537.1"/>
    </source>
</evidence>
<keyword evidence="10" id="KW-1185">Reference proteome</keyword>
<gene>
    <name evidence="9" type="ORF">D5F01_LYC17870</name>
</gene>
<dbReference type="Gene3D" id="3.30.200.20">
    <property type="entry name" value="Phosphorylase Kinase, domain 1"/>
    <property type="match status" value="1"/>
</dbReference>
<evidence type="ECO:0000256" key="2">
    <source>
        <dbReference type="ARBA" id="ARBA00022679"/>
    </source>
</evidence>
<dbReference type="Gene3D" id="1.10.510.10">
    <property type="entry name" value="Transferase(Phosphotransferase) domain 1"/>
    <property type="match status" value="1"/>
</dbReference>
<keyword evidence="4 9" id="KW-0418">Kinase</keyword>
<dbReference type="InterPro" id="IPR017441">
    <property type="entry name" value="Protein_kinase_ATP_BS"/>
</dbReference>
<dbReference type="GO" id="GO:0005524">
    <property type="term" value="F:ATP binding"/>
    <property type="evidence" value="ECO:0007669"/>
    <property type="project" value="UniProtKB-UniRule"/>
</dbReference>
<keyword evidence="9" id="KW-0238">DNA-binding</keyword>
<proteinExistence type="predicted"/>
<dbReference type="InterPro" id="IPR050494">
    <property type="entry name" value="Ser_Thr_dual-spec_kinase"/>
</dbReference>
<dbReference type="AlphaFoldDB" id="A0A6G0HZM4"/>
<dbReference type="InterPro" id="IPR008271">
    <property type="entry name" value="Ser/Thr_kinase_AS"/>
</dbReference>
<dbReference type="PROSITE" id="PS00108">
    <property type="entry name" value="PROTEIN_KINASE_ST"/>
    <property type="match status" value="1"/>
</dbReference>
<dbReference type="GO" id="GO:0042771">
    <property type="term" value="P:intrinsic apoptotic signaling pathway in response to DNA damage by p53 class mediator"/>
    <property type="evidence" value="ECO:0007669"/>
    <property type="project" value="TreeGrafter"/>
</dbReference>
<dbReference type="InterPro" id="IPR000719">
    <property type="entry name" value="Prot_kinase_dom"/>
</dbReference>
<organism evidence="9 10">
    <name type="scientific">Larimichthys crocea</name>
    <name type="common">Large yellow croaker</name>
    <name type="synonym">Pseudosciaena crocea</name>
    <dbReference type="NCBI Taxonomy" id="215358"/>
    <lineage>
        <taxon>Eukaryota</taxon>
        <taxon>Metazoa</taxon>
        <taxon>Chordata</taxon>
        <taxon>Craniata</taxon>
        <taxon>Vertebrata</taxon>
        <taxon>Euteleostomi</taxon>
        <taxon>Actinopterygii</taxon>
        <taxon>Neopterygii</taxon>
        <taxon>Teleostei</taxon>
        <taxon>Neoteleostei</taxon>
        <taxon>Acanthomorphata</taxon>
        <taxon>Eupercaria</taxon>
        <taxon>Sciaenidae</taxon>
        <taxon>Larimichthys</taxon>
    </lineage>
</organism>
<dbReference type="SUPFAM" id="SSF56112">
    <property type="entry name" value="Protein kinase-like (PK-like)"/>
    <property type="match status" value="1"/>
</dbReference>
<feature type="compositionally biased region" description="Polar residues" evidence="7">
    <location>
        <begin position="407"/>
        <end position="417"/>
    </location>
</feature>
<keyword evidence="1" id="KW-0723">Serine/threonine-protein kinase</keyword>
<evidence type="ECO:0000256" key="5">
    <source>
        <dbReference type="ARBA" id="ARBA00022840"/>
    </source>
</evidence>
<reference evidence="9 10" key="1">
    <citation type="submission" date="2019-07" db="EMBL/GenBank/DDBJ databases">
        <title>Chromosome genome assembly for large yellow croaker.</title>
        <authorList>
            <person name="Xiao S."/>
        </authorList>
    </citation>
    <scope>NUCLEOTIDE SEQUENCE [LARGE SCALE GENOMIC DNA]</scope>
    <source>
        <strain evidence="9">JMULYC20181020</strain>
        <tissue evidence="9">Muscle</tissue>
    </source>
</reference>
<sequence length="542" mass="61076">MMASNMASTQPTHANELALGDELSSPSSKYLLKSFLGQGSFGKVARCVRLKDMTTVAVKMMKNISKSLKGANHEVSIMVNLKSLDPDRCNIVRWHEIFIDRGHICLEFEHLDKSLYDFMRDRHFRPLLLMEIRPVVQQLANALNHLKTIGIIHADIKWENVMLVDQERKPYTVKLIDFGLACKVSDAKLCAHVQTRPYRSPEVILGLPFTEAIDMWSLGCLAASLYLGALLYQGINEHDMIRRIMATQGPLPNNMLSHGRKTACFFQREHKSGTTSWKLKELQHKDGQRERRTPNLSSLDELVTIRGIKYDNYADYSAHSHDVAMFADMIKGMLQLDPAKRITPSQVLEHRFISLSHIAHLESMSSYVRSCFKIMAPHRIQQNRLSSPPPAESSDLRQPKCNISHLGASSQTTNSGKSGIKRSLEDEDGKACGTSQPSKRVKSTHDDRTLPKSCALQSASSSNSQNQSCISPSVKRKRTNEEEPGHKEKRSRNTSSEQRGRVKPMKKIQIEDPCTQPRVKRKAPDDDDDKDVRPAKMPSPCG</sequence>
<evidence type="ECO:0000259" key="8">
    <source>
        <dbReference type="PROSITE" id="PS50011"/>
    </source>
</evidence>